<evidence type="ECO:0000313" key="1">
    <source>
        <dbReference type="EMBL" id="GLB45280.1"/>
    </source>
</evidence>
<organism evidence="1 2">
    <name type="scientific">Lyophyllum shimeji</name>
    <name type="common">Hon-shimeji</name>
    <name type="synonym">Tricholoma shimeji</name>
    <dbReference type="NCBI Taxonomy" id="47721"/>
    <lineage>
        <taxon>Eukaryota</taxon>
        <taxon>Fungi</taxon>
        <taxon>Dikarya</taxon>
        <taxon>Basidiomycota</taxon>
        <taxon>Agaricomycotina</taxon>
        <taxon>Agaricomycetes</taxon>
        <taxon>Agaricomycetidae</taxon>
        <taxon>Agaricales</taxon>
        <taxon>Tricholomatineae</taxon>
        <taxon>Lyophyllaceae</taxon>
        <taxon>Lyophyllum</taxon>
    </lineage>
</organism>
<sequence>MKFFGRENCPVLAHLRRPLQQRTTIYHLQTSAETTGHVPSPISMATRLLDADVVFVVLKFARFSQAAGSAYNS</sequence>
<dbReference type="Proteomes" id="UP001063166">
    <property type="component" value="Unassembled WGS sequence"/>
</dbReference>
<reference evidence="1" key="1">
    <citation type="submission" date="2022-07" db="EMBL/GenBank/DDBJ databases">
        <title>The genome of Lyophyllum shimeji provides insight into the initial evolution of ectomycorrhizal fungal genome.</title>
        <authorList>
            <person name="Kobayashi Y."/>
            <person name="Shibata T."/>
            <person name="Hirakawa H."/>
            <person name="Shigenobu S."/>
            <person name="Nishiyama T."/>
            <person name="Yamada A."/>
            <person name="Hasebe M."/>
            <person name="Kawaguchi M."/>
        </authorList>
    </citation>
    <scope>NUCLEOTIDE SEQUENCE</scope>
    <source>
        <strain evidence="1">AT787</strain>
    </source>
</reference>
<comment type="caution">
    <text evidence="1">The sequence shown here is derived from an EMBL/GenBank/DDBJ whole genome shotgun (WGS) entry which is preliminary data.</text>
</comment>
<accession>A0A9P3UUZ3</accession>
<protein>
    <submittedName>
        <fullName evidence="1">Uncharacterized protein</fullName>
    </submittedName>
</protein>
<gene>
    <name evidence="1" type="ORF">LshimejAT787_2100400</name>
</gene>
<dbReference type="AlphaFoldDB" id="A0A9P3UUZ3"/>
<dbReference type="EMBL" id="BRPK01000021">
    <property type="protein sequence ID" value="GLB45280.1"/>
    <property type="molecule type" value="Genomic_DNA"/>
</dbReference>
<keyword evidence="2" id="KW-1185">Reference proteome</keyword>
<name>A0A9P3UUZ3_LYOSH</name>
<evidence type="ECO:0000313" key="2">
    <source>
        <dbReference type="Proteomes" id="UP001063166"/>
    </source>
</evidence>
<proteinExistence type="predicted"/>